<dbReference type="RefSeq" id="WP_092723383.1">
    <property type="nucleotide sequence ID" value="NZ_FNNO01000005.1"/>
</dbReference>
<evidence type="ECO:0000313" key="6">
    <source>
        <dbReference type="EMBL" id="SDW73296.1"/>
    </source>
</evidence>
<organism evidence="6 7">
    <name type="scientific">Hydrobacter penzbergensis</name>
    <dbReference type="NCBI Taxonomy" id="1235997"/>
    <lineage>
        <taxon>Bacteria</taxon>
        <taxon>Pseudomonadati</taxon>
        <taxon>Bacteroidota</taxon>
        <taxon>Chitinophagia</taxon>
        <taxon>Chitinophagales</taxon>
        <taxon>Chitinophagaceae</taxon>
        <taxon>Hydrobacter</taxon>
    </lineage>
</organism>
<keyword evidence="2 3" id="KW-0186">Copper</keyword>
<feature type="disulfide bond" description="Redox-active" evidence="4">
    <location>
        <begin position="85"/>
        <end position="89"/>
    </location>
</feature>
<dbReference type="PANTHER" id="PTHR12151:SF25">
    <property type="entry name" value="LINALOOL DEHYDRATASE_ISOMERASE DOMAIN-CONTAINING PROTEIN"/>
    <property type="match status" value="1"/>
</dbReference>
<gene>
    <name evidence="6" type="ORF">SAMN05444410_105121</name>
</gene>
<feature type="binding site" evidence="3">
    <location>
        <position position="85"/>
    </location>
    <ligand>
        <name>Cu cation</name>
        <dbReference type="ChEBI" id="CHEBI:23378"/>
    </ligand>
</feature>
<dbReference type="PANTHER" id="PTHR12151">
    <property type="entry name" value="ELECTRON TRANSPORT PROTIN SCO1/SENC FAMILY MEMBER"/>
    <property type="match status" value="1"/>
</dbReference>
<feature type="binding site" evidence="3">
    <location>
        <position position="174"/>
    </location>
    <ligand>
        <name>Cu cation</name>
        <dbReference type="ChEBI" id="CHEBI:23378"/>
    </ligand>
</feature>
<reference evidence="6 7" key="1">
    <citation type="submission" date="2016-10" db="EMBL/GenBank/DDBJ databases">
        <authorList>
            <person name="Varghese N."/>
            <person name="Submissions S."/>
        </authorList>
    </citation>
    <scope>NUCLEOTIDE SEQUENCE [LARGE SCALE GENOMIC DNA]</scope>
    <source>
        <strain evidence="6 7">DSM 25353</strain>
    </source>
</reference>
<sequence>MRTKKTIWFFVILVFVIPAIAWVGMDWYESRVQTLPVLGPATDSAGREWQHTIADFRLVNQEGDMVSAGEWKDKVVVVDFFFTHCPAICPKLTASLKKIQEQYRSSNRLLFCSFTVDPERDSATVLKQYAVRFGLDTRNWQLLTGRKKDIYKLARNSFMVVATDGDGGPTDFIHTEKLVLIDQQKRIRGYYTGTDDAAIQQLIADIKKLNVQD</sequence>
<dbReference type="Gene3D" id="3.40.30.10">
    <property type="entry name" value="Glutaredoxin"/>
    <property type="match status" value="1"/>
</dbReference>
<name>A0A8X8IBK5_9BACT</name>
<evidence type="ECO:0000256" key="1">
    <source>
        <dbReference type="ARBA" id="ARBA00010996"/>
    </source>
</evidence>
<proteinExistence type="inferred from homology"/>
<evidence type="ECO:0000256" key="2">
    <source>
        <dbReference type="ARBA" id="ARBA00023008"/>
    </source>
</evidence>
<evidence type="ECO:0000256" key="4">
    <source>
        <dbReference type="PIRSR" id="PIRSR603782-2"/>
    </source>
</evidence>
<protein>
    <submittedName>
        <fullName evidence="6">Protein SCO1/2</fullName>
    </submittedName>
</protein>
<feature type="domain" description="Thioredoxin" evidence="5">
    <location>
        <begin position="29"/>
        <end position="211"/>
    </location>
</feature>
<dbReference type="SUPFAM" id="SSF52833">
    <property type="entry name" value="Thioredoxin-like"/>
    <property type="match status" value="1"/>
</dbReference>
<accession>A0A8X8IBK5</accession>
<dbReference type="GO" id="GO:0046872">
    <property type="term" value="F:metal ion binding"/>
    <property type="evidence" value="ECO:0007669"/>
    <property type="project" value="UniProtKB-KW"/>
</dbReference>
<comment type="caution">
    <text evidence="6">The sequence shown here is derived from an EMBL/GenBank/DDBJ whole genome shotgun (WGS) entry which is preliminary data.</text>
</comment>
<keyword evidence="4" id="KW-1015">Disulfide bond</keyword>
<dbReference type="Proteomes" id="UP000198711">
    <property type="component" value="Unassembled WGS sequence"/>
</dbReference>
<dbReference type="AlphaFoldDB" id="A0A8X8IBK5"/>
<evidence type="ECO:0000259" key="5">
    <source>
        <dbReference type="PROSITE" id="PS51352"/>
    </source>
</evidence>
<keyword evidence="3" id="KW-0479">Metal-binding</keyword>
<dbReference type="EMBL" id="FNNO01000005">
    <property type="protein sequence ID" value="SDW73296.1"/>
    <property type="molecule type" value="Genomic_DNA"/>
</dbReference>
<dbReference type="CDD" id="cd02968">
    <property type="entry name" value="SCO"/>
    <property type="match status" value="1"/>
</dbReference>
<dbReference type="InterPro" id="IPR036249">
    <property type="entry name" value="Thioredoxin-like_sf"/>
</dbReference>
<dbReference type="Pfam" id="PF02630">
    <property type="entry name" value="SCO1-SenC"/>
    <property type="match status" value="1"/>
</dbReference>
<keyword evidence="7" id="KW-1185">Reference proteome</keyword>
<evidence type="ECO:0000256" key="3">
    <source>
        <dbReference type="PIRSR" id="PIRSR603782-1"/>
    </source>
</evidence>
<dbReference type="PROSITE" id="PS51352">
    <property type="entry name" value="THIOREDOXIN_2"/>
    <property type="match status" value="1"/>
</dbReference>
<evidence type="ECO:0000313" key="7">
    <source>
        <dbReference type="Proteomes" id="UP000198711"/>
    </source>
</evidence>
<feature type="binding site" evidence="3">
    <location>
        <position position="89"/>
    </location>
    <ligand>
        <name>Cu cation</name>
        <dbReference type="ChEBI" id="CHEBI:23378"/>
    </ligand>
</feature>
<dbReference type="InterPro" id="IPR003782">
    <property type="entry name" value="SCO1/SenC"/>
</dbReference>
<dbReference type="InterPro" id="IPR013766">
    <property type="entry name" value="Thioredoxin_domain"/>
</dbReference>
<comment type="similarity">
    <text evidence="1">Belongs to the SCO1/2 family.</text>
</comment>